<dbReference type="Pfam" id="PF00078">
    <property type="entry name" value="RVT_1"/>
    <property type="match status" value="1"/>
</dbReference>
<dbReference type="InterPro" id="IPR050951">
    <property type="entry name" value="Retrovirus_Pol_polyprotein"/>
</dbReference>
<dbReference type="InterPro" id="IPR000477">
    <property type="entry name" value="RT_dom"/>
</dbReference>
<dbReference type="InterPro" id="IPR041577">
    <property type="entry name" value="RT_RNaseH_2"/>
</dbReference>
<feature type="compositionally biased region" description="Polar residues" evidence="2">
    <location>
        <begin position="543"/>
        <end position="552"/>
    </location>
</feature>
<feature type="domain" description="Reverse transcriptase" evidence="3">
    <location>
        <begin position="5"/>
        <end position="67"/>
    </location>
</feature>
<dbReference type="InterPro" id="IPR012337">
    <property type="entry name" value="RNaseH-like_sf"/>
</dbReference>
<dbReference type="Pfam" id="PF17919">
    <property type="entry name" value="RT_RNaseH_2"/>
    <property type="match status" value="1"/>
</dbReference>
<evidence type="ECO:0000256" key="1">
    <source>
        <dbReference type="ARBA" id="ARBA00023268"/>
    </source>
</evidence>
<gene>
    <name evidence="5" type="ORF">Tci_045194</name>
</gene>
<evidence type="ECO:0000256" key="2">
    <source>
        <dbReference type="SAM" id="MobiDB-lite"/>
    </source>
</evidence>
<dbReference type="GO" id="GO:0003824">
    <property type="term" value="F:catalytic activity"/>
    <property type="evidence" value="ECO:0007669"/>
    <property type="project" value="UniProtKB-KW"/>
</dbReference>
<keyword evidence="1" id="KW-0511">Multifunctional enzyme</keyword>
<organism evidence="5">
    <name type="scientific">Tanacetum cinerariifolium</name>
    <name type="common">Dalmatian daisy</name>
    <name type="synonym">Chrysanthemum cinerariifolium</name>
    <dbReference type="NCBI Taxonomy" id="118510"/>
    <lineage>
        <taxon>Eukaryota</taxon>
        <taxon>Viridiplantae</taxon>
        <taxon>Streptophyta</taxon>
        <taxon>Embryophyta</taxon>
        <taxon>Tracheophyta</taxon>
        <taxon>Spermatophyta</taxon>
        <taxon>Magnoliopsida</taxon>
        <taxon>eudicotyledons</taxon>
        <taxon>Gunneridae</taxon>
        <taxon>Pentapetalae</taxon>
        <taxon>asterids</taxon>
        <taxon>campanulids</taxon>
        <taxon>Asterales</taxon>
        <taxon>Asteraceae</taxon>
        <taxon>Asteroideae</taxon>
        <taxon>Anthemideae</taxon>
        <taxon>Anthemidinae</taxon>
        <taxon>Tanacetum</taxon>
    </lineage>
</organism>
<evidence type="ECO:0000313" key="5">
    <source>
        <dbReference type="EMBL" id="GEU73216.1"/>
    </source>
</evidence>
<dbReference type="SUPFAM" id="SSF53098">
    <property type="entry name" value="Ribonuclease H-like"/>
    <property type="match status" value="1"/>
</dbReference>
<dbReference type="InterPro" id="IPR043128">
    <property type="entry name" value="Rev_trsase/Diguanyl_cyclase"/>
</dbReference>
<evidence type="ECO:0000259" key="4">
    <source>
        <dbReference type="Pfam" id="PF17919"/>
    </source>
</evidence>
<dbReference type="SUPFAM" id="SSF56672">
    <property type="entry name" value="DNA/RNA polymerases"/>
    <property type="match status" value="1"/>
</dbReference>
<protein>
    <submittedName>
        <fullName evidence="5">Uncharacterized protein</fullName>
    </submittedName>
</protein>
<feature type="domain" description="Reverse transcriptase/retrotransposon-derived protein RNase H-like" evidence="4">
    <location>
        <begin position="102"/>
        <end position="147"/>
    </location>
</feature>
<dbReference type="Gene3D" id="3.30.70.270">
    <property type="match status" value="1"/>
</dbReference>
<name>A0A6L2MGX0_TANCI</name>
<proteinExistence type="predicted"/>
<dbReference type="AlphaFoldDB" id="A0A6L2MGX0"/>
<comment type="caution">
    <text evidence="5">The sequence shown here is derived from an EMBL/GenBank/DDBJ whole genome shotgun (WGS) entry which is preliminary data.</text>
</comment>
<dbReference type="Gene3D" id="3.30.420.10">
    <property type="entry name" value="Ribonuclease H-like superfamily/Ribonuclease H"/>
    <property type="match status" value="1"/>
</dbReference>
<dbReference type="InterPro" id="IPR036397">
    <property type="entry name" value="RNaseH_sf"/>
</dbReference>
<dbReference type="PANTHER" id="PTHR37984">
    <property type="entry name" value="PROTEIN CBG26694"/>
    <property type="match status" value="1"/>
</dbReference>
<accession>A0A6L2MGX0</accession>
<dbReference type="GO" id="GO:0003676">
    <property type="term" value="F:nucleic acid binding"/>
    <property type="evidence" value="ECO:0007669"/>
    <property type="project" value="InterPro"/>
</dbReference>
<sequence length="585" mass="65203">MMAIFHDMIEKTIEVFMDDFSVFEDSFSSCLSHLDNMLQRCKDTNLVLNWEKCYFMVKEGIILGHKISKNGLDVDRAKVDVIAKLPHPTIVKGVRSFLGHADCIDAFETLKKKLTEASILIVPDWNLPFALMCDASDFVIGAVLGQQMLAVVYAFEKFQPYLVLSKSIVYTDHSAFKYLLNHLSRLENPYKDVFENKDINENFPLETLGKISSGSTLWCVYGKETYDILKACHEGPTGGHHGADFTAKKVFDGIDFMGPFSSSRGNMYILVAVDYLSKWVEAKALSTNDARVVVKFLKSLFARFETPRGPFTITKVFPYGTVEVSQPDGPNFKICDFSHINAADASKETERVKANCILENNLQQASTYGTQSEKAPVYDLDGSAKTQTKTIIDSLQTKLHGTIYENAKLTQLFDKVSEQKDTTRGTSANTKFAKQSILGKPPSSSRSKLYVVTPLPKSTAFPKVGETHALSKPVTSNSVPTPTKLKDVKNDYVISPRNFRNNPSNTSRVDNVVPNKPVKASVMTKQITVSQPHVITKNDVKSKTNGFSPTDVKNTTRTRRPLPRNNPKNDKASSKSKSSRLLNNL</sequence>
<dbReference type="InterPro" id="IPR043502">
    <property type="entry name" value="DNA/RNA_pol_sf"/>
</dbReference>
<dbReference type="PANTHER" id="PTHR37984:SF5">
    <property type="entry name" value="PROTEIN NYNRIN-LIKE"/>
    <property type="match status" value="1"/>
</dbReference>
<feature type="region of interest" description="Disordered" evidence="2">
    <location>
        <begin position="533"/>
        <end position="585"/>
    </location>
</feature>
<feature type="compositionally biased region" description="Low complexity" evidence="2">
    <location>
        <begin position="575"/>
        <end position="585"/>
    </location>
</feature>
<evidence type="ECO:0000259" key="3">
    <source>
        <dbReference type="Pfam" id="PF00078"/>
    </source>
</evidence>
<dbReference type="EMBL" id="BKCJ010006645">
    <property type="protein sequence ID" value="GEU73216.1"/>
    <property type="molecule type" value="Genomic_DNA"/>
</dbReference>
<reference evidence="5" key="1">
    <citation type="journal article" date="2019" name="Sci. Rep.">
        <title>Draft genome of Tanacetum cinerariifolium, the natural source of mosquito coil.</title>
        <authorList>
            <person name="Yamashiro T."/>
            <person name="Shiraishi A."/>
            <person name="Satake H."/>
            <person name="Nakayama K."/>
        </authorList>
    </citation>
    <scope>NUCLEOTIDE SEQUENCE</scope>
</reference>